<evidence type="ECO:0008006" key="3">
    <source>
        <dbReference type="Google" id="ProtNLM"/>
    </source>
</evidence>
<comment type="caution">
    <text evidence="1">The sequence shown here is derived from an EMBL/GenBank/DDBJ whole genome shotgun (WGS) entry which is preliminary data.</text>
</comment>
<dbReference type="Proteomes" id="UP001224682">
    <property type="component" value="Unassembled WGS sequence"/>
</dbReference>
<dbReference type="RefSeq" id="WP_307019625.1">
    <property type="nucleotide sequence ID" value="NZ_JAUSUI010000003.1"/>
</dbReference>
<keyword evidence="2" id="KW-1185">Reference proteome</keyword>
<sequence length="134" mass="14166">MTLLTDKQREEVARSVAVALWGMQADVHKMAEAALTAALPAIERAVLEKLSDPVFVRLNILSGGIARPDDLVWLHDTDGPVAAKVREVGRALMKECLNEAAAVAYQQDADHGAANTGGADEVLNRLRALAGGVG</sequence>
<protein>
    <recommendedName>
        <fullName evidence="3">DUF2267 domain-containing protein</fullName>
    </recommendedName>
</protein>
<organism evidence="1 2">
    <name type="scientific">Ancylobacter polymorphus</name>
    <dbReference type="NCBI Taxonomy" id="223390"/>
    <lineage>
        <taxon>Bacteria</taxon>
        <taxon>Pseudomonadati</taxon>
        <taxon>Pseudomonadota</taxon>
        <taxon>Alphaproteobacteria</taxon>
        <taxon>Hyphomicrobiales</taxon>
        <taxon>Xanthobacteraceae</taxon>
        <taxon>Ancylobacter</taxon>
    </lineage>
</organism>
<dbReference type="EMBL" id="JAUSUI010000003">
    <property type="protein sequence ID" value="MDQ0302918.1"/>
    <property type="molecule type" value="Genomic_DNA"/>
</dbReference>
<gene>
    <name evidence="1" type="ORF">J2S75_001946</name>
</gene>
<evidence type="ECO:0000313" key="1">
    <source>
        <dbReference type="EMBL" id="MDQ0302918.1"/>
    </source>
</evidence>
<accession>A0ABU0BC72</accession>
<evidence type="ECO:0000313" key="2">
    <source>
        <dbReference type="Proteomes" id="UP001224682"/>
    </source>
</evidence>
<proteinExistence type="predicted"/>
<reference evidence="1 2" key="1">
    <citation type="submission" date="2023-07" db="EMBL/GenBank/DDBJ databases">
        <title>Genomic Encyclopedia of Type Strains, Phase IV (KMG-IV): sequencing the most valuable type-strain genomes for metagenomic binning, comparative biology and taxonomic classification.</title>
        <authorList>
            <person name="Goeker M."/>
        </authorList>
    </citation>
    <scope>NUCLEOTIDE SEQUENCE [LARGE SCALE GENOMIC DNA]</scope>
    <source>
        <strain evidence="1 2">DSM 2457</strain>
    </source>
</reference>
<name>A0ABU0BC72_9HYPH</name>